<proteinExistence type="predicted"/>
<dbReference type="AlphaFoldDB" id="A0A2Z6T6H8"/>
<dbReference type="OrthoDB" id="71707at2"/>
<evidence type="ECO:0000313" key="1">
    <source>
        <dbReference type="EMBL" id="GBG04714.1"/>
    </source>
</evidence>
<dbReference type="Proteomes" id="UP000257317">
    <property type="component" value="Unassembled WGS sequence"/>
</dbReference>
<name>A0A2Z6T6H8_9LACO</name>
<dbReference type="EMBL" id="BFBY01000003">
    <property type="protein sequence ID" value="GBG04714.1"/>
    <property type="molecule type" value="Genomic_DNA"/>
</dbReference>
<protein>
    <recommendedName>
        <fullName evidence="3">AbrB family transcriptional regulator</fullName>
    </recommendedName>
</protein>
<sequence>MIEIRSRKVGNSVSIILPKSLNVEVDQAFLITKTHNGALILTPKLENPYTHGKVNMSDPEGDYFEQRATQEWED</sequence>
<dbReference type="NCBIfam" id="NF047400">
    <property type="entry name" value="MazE_PemI_antitoxin"/>
    <property type="match status" value="1"/>
</dbReference>
<accession>A0A2Z6T6H8</accession>
<reference evidence="2" key="1">
    <citation type="submission" date="2018-03" db="EMBL/GenBank/DDBJ databases">
        <title>New taxa in the Lactobacillus gasseri group.</title>
        <authorList>
            <person name="Tanizawa Y."/>
            <person name="Tohno M."/>
            <person name="Endo A."/>
            <person name="Arita M."/>
        </authorList>
    </citation>
    <scope>NUCLEOTIDE SEQUENCE [LARGE SCALE GENOMIC DNA]</scope>
    <source>
        <strain evidence="2">DSM 24759</strain>
    </source>
</reference>
<comment type="caution">
    <text evidence="1">The sequence shown here is derived from an EMBL/GenBank/DDBJ whole genome shotgun (WGS) entry which is preliminary data.</text>
</comment>
<gene>
    <name evidence="1" type="ORF">LrDSM24759_06280</name>
</gene>
<keyword evidence="2" id="KW-1185">Reference proteome</keyword>
<evidence type="ECO:0008006" key="3">
    <source>
        <dbReference type="Google" id="ProtNLM"/>
    </source>
</evidence>
<evidence type="ECO:0000313" key="2">
    <source>
        <dbReference type="Proteomes" id="UP000257317"/>
    </source>
</evidence>
<organism evidence="1 2">
    <name type="scientific">Lactobacillus rodentium</name>
    <dbReference type="NCBI Taxonomy" id="947835"/>
    <lineage>
        <taxon>Bacteria</taxon>
        <taxon>Bacillati</taxon>
        <taxon>Bacillota</taxon>
        <taxon>Bacilli</taxon>
        <taxon>Lactobacillales</taxon>
        <taxon>Lactobacillaceae</taxon>
        <taxon>Lactobacillus</taxon>
    </lineage>
</organism>
<dbReference type="RefSeq" id="WP_117118056.1">
    <property type="nucleotide sequence ID" value="NZ_BFBY01000003.1"/>
</dbReference>